<accession>A0ABS8P5M0</accession>
<comment type="caution">
    <text evidence="1">The sequence shown here is derived from an EMBL/GenBank/DDBJ whole genome shotgun (WGS) entry which is preliminary data.</text>
</comment>
<reference evidence="1 2" key="1">
    <citation type="submission" date="2021-11" db="EMBL/GenBank/DDBJ databases">
        <title>Draft genome sequence of Actinomycetospora sp. SF1 isolated from the rhizosphere soil.</title>
        <authorList>
            <person name="Duangmal K."/>
            <person name="Chantavorakit T."/>
        </authorList>
    </citation>
    <scope>NUCLEOTIDE SEQUENCE [LARGE SCALE GENOMIC DNA]</scope>
    <source>
        <strain evidence="1 2">TBRC 5722</strain>
    </source>
</reference>
<dbReference type="Proteomes" id="UP001199469">
    <property type="component" value="Unassembled WGS sequence"/>
</dbReference>
<gene>
    <name evidence="1" type="ORF">LQ327_09170</name>
</gene>
<organism evidence="1 2">
    <name type="scientific">Actinomycetospora endophytica</name>
    <dbReference type="NCBI Taxonomy" id="2291215"/>
    <lineage>
        <taxon>Bacteria</taxon>
        <taxon>Bacillati</taxon>
        <taxon>Actinomycetota</taxon>
        <taxon>Actinomycetes</taxon>
        <taxon>Pseudonocardiales</taxon>
        <taxon>Pseudonocardiaceae</taxon>
        <taxon>Actinomycetospora</taxon>
    </lineage>
</organism>
<sequence length="53" mass="5719">MTNEAGLPPGVSRRQFLEDLLDALGDADAFELNDGSVITRLDLMNALAKEMSP</sequence>
<protein>
    <submittedName>
        <fullName evidence="1">Uncharacterized protein</fullName>
    </submittedName>
</protein>
<dbReference type="EMBL" id="JAJNDB010000001">
    <property type="protein sequence ID" value="MCD2193553.1"/>
    <property type="molecule type" value="Genomic_DNA"/>
</dbReference>
<keyword evidence="2" id="KW-1185">Reference proteome</keyword>
<dbReference type="RefSeq" id="WP_230731807.1">
    <property type="nucleotide sequence ID" value="NZ_JAJNDB010000001.1"/>
</dbReference>
<proteinExistence type="predicted"/>
<evidence type="ECO:0000313" key="1">
    <source>
        <dbReference type="EMBL" id="MCD2193553.1"/>
    </source>
</evidence>
<name>A0ABS8P5M0_9PSEU</name>
<evidence type="ECO:0000313" key="2">
    <source>
        <dbReference type="Proteomes" id="UP001199469"/>
    </source>
</evidence>